<evidence type="ECO:0000259" key="2">
    <source>
        <dbReference type="Pfam" id="PF01498"/>
    </source>
</evidence>
<feature type="domain" description="Transposase Tc1-like" evidence="2">
    <location>
        <begin position="58"/>
        <end position="104"/>
    </location>
</feature>
<feature type="compositionally biased region" description="Basic and acidic residues" evidence="1">
    <location>
        <begin position="39"/>
        <end position="48"/>
    </location>
</feature>
<feature type="region of interest" description="Disordered" evidence="1">
    <location>
        <begin position="39"/>
        <end position="64"/>
    </location>
</feature>
<dbReference type="InterPro" id="IPR002492">
    <property type="entry name" value="Transposase_Tc1-like"/>
</dbReference>
<reference evidence="3" key="1">
    <citation type="submission" date="2023-09" db="UniProtKB">
        <authorList>
            <consortium name="Ensembl"/>
        </authorList>
    </citation>
    <scope>IDENTIFICATION</scope>
</reference>
<dbReference type="Pfam" id="PF01498">
    <property type="entry name" value="HTH_Tnp_Tc3_2"/>
    <property type="match status" value="1"/>
</dbReference>
<dbReference type="GO" id="GO:0015074">
    <property type="term" value="P:DNA integration"/>
    <property type="evidence" value="ECO:0007669"/>
    <property type="project" value="InterPro"/>
</dbReference>
<evidence type="ECO:0000256" key="1">
    <source>
        <dbReference type="SAM" id="MobiDB-lite"/>
    </source>
</evidence>
<dbReference type="SUPFAM" id="SSF46689">
    <property type="entry name" value="Homeodomain-like"/>
    <property type="match status" value="1"/>
</dbReference>
<dbReference type="GeneTree" id="ENSGT00940000176997"/>
<dbReference type="Ensembl" id="ENSPNYT00000013099.1">
    <property type="protein sequence ID" value="ENSPNYP00000012785.1"/>
    <property type="gene ID" value="ENSPNYG00000009695.1"/>
</dbReference>
<sequence length="141" mass="16042">MEERQTMITLKNVVLSYRGIKKKVKVSVSTVSLTIKRHSETGANSDRKRSGRPKVAHRTTTSTSVSTVKRRLRAAGLTGQVTARKPLLRHQNKTKGLALAMKHHHWTTEDWKKPFLELIFLALGSQSFRCKLGFTYCLHIM</sequence>
<dbReference type="GO" id="GO:0006313">
    <property type="term" value="P:DNA transposition"/>
    <property type="evidence" value="ECO:0007669"/>
    <property type="project" value="InterPro"/>
</dbReference>
<dbReference type="GO" id="GO:0003677">
    <property type="term" value="F:DNA binding"/>
    <property type="evidence" value="ECO:0007669"/>
    <property type="project" value="InterPro"/>
</dbReference>
<dbReference type="STRING" id="303518.ENSPNYP00000012785"/>
<name>A0A3B4FQA6_9CICH</name>
<accession>A0A3B4FQA6</accession>
<protein>
    <recommendedName>
        <fullName evidence="2">Transposase Tc1-like domain-containing protein</fullName>
    </recommendedName>
</protein>
<dbReference type="InterPro" id="IPR009057">
    <property type="entry name" value="Homeodomain-like_sf"/>
</dbReference>
<evidence type="ECO:0000313" key="3">
    <source>
        <dbReference type="Ensembl" id="ENSPNYP00000012785.1"/>
    </source>
</evidence>
<organism evidence="3">
    <name type="scientific">Pundamilia nyererei</name>
    <dbReference type="NCBI Taxonomy" id="303518"/>
    <lineage>
        <taxon>Eukaryota</taxon>
        <taxon>Metazoa</taxon>
        <taxon>Chordata</taxon>
        <taxon>Craniata</taxon>
        <taxon>Vertebrata</taxon>
        <taxon>Euteleostomi</taxon>
        <taxon>Actinopterygii</taxon>
        <taxon>Neopterygii</taxon>
        <taxon>Teleostei</taxon>
        <taxon>Neoteleostei</taxon>
        <taxon>Acanthomorphata</taxon>
        <taxon>Ovalentaria</taxon>
        <taxon>Cichlomorphae</taxon>
        <taxon>Cichliformes</taxon>
        <taxon>Cichlidae</taxon>
        <taxon>African cichlids</taxon>
        <taxon>Pseudocrenilabrinae</taxon>
        <taxon>Haplochromini</taxon>
        <taxon>Pundamilia</taxon>
    </lineage>
</organism>
<dbReference type="AlphaFoldDB" id="A0A3B4FQA6"/>
<proteinExistence type="predicted"/>